<reference evidence="2" key="1">
    <citation type="submission" date="2023-04" db="EMBL/GenBank/DDBJ databases">
        <title>Phytophthora fragariaefolia NBRC 109709.</title>
        <authorList>
            <person name="Ichikawa N."/>
            <person name="Sato H."/>
            <person name="Tonouchi N."/>
        </authorList>
    </citation>
    <scope>NUCLEOTIDE SEQUENCE</scope>
    <source>
        <strain evidence="2">NBRC 109709</strain>
    </source>
</reference>
<dbReference type="GO" id="GO:0015074">
    <property type="term" value="P:DNA integration"/>
    <property type="evidence" value="ECO:0007669"/>
    <property type="project" value="InterPro"/>
</dbReference>
<sequence>MKLSSLQFKVHHKPGTAMGHIEGLSRLPTITVAAITMRDLLNPEATVDDVLPPSVGVPTAQFVRTQHKVPWIRVLVEFLVDGALPMDPYLRSTIAKMRSRHVVEDGLLIRQVNLPARVGPSRSLSVPVVPLPHIETILHYCHSDVLDYHLGFMKKLEKIQRHAFWPGWFKDVGEYVRECNRCGGGKDSRPWSAGLMQRMLVFDLTGPFSLFVVDAVGPIPETDRRNKHILVFMDYFTRWAEALAVDHLDSVTFVEVMVNGVVARHGIPSHLLSGNGRNFTSEIARSFYQTLEIKKLFGSVEECPRKNLRVQFFFHKTAAICTLTATDIFPGFA</sequence>
<dbReference type="PROSITE" id="PS50994">
    <property type="entry name" value="INTEGRASE"/>
    <property type="match status" value="1"/>
</dbReference>
<name>A0A9W7CJS8_9STRA</name>
<dbReference type="Pfam" id="PF17921">
    <property type="entry name" value="Integrase_H2C2"/>
    <property type="match status" value="1"/>
</dbReference>
<evidence type="ECO:0000259" key="1">
    <source>
        <dbReference type="PROSITE" id="PS50994"/>
    </source>
</evidence>
<evidence type="ECO:0000313" key="2">
    <source>
        <dbReference type="EMBL" id="GMF32976.1"/>
    </source>
</evidence>
<dbReference type="InterPro" id="IPR012337">
    <property type="entry name" value="RNaseH-like_sf"/>
</dbReference>
<gene>
    <name evidence="2" type="ORF">Pfra01_000801800</name>
</gene>
<protein>
    <submittedName>
        <fullName evidence="2">Unnamed protein product</fullName>
    </submittedName>
</protein>
<organism evidence="2 3">
    <name type="scientific">Phytophthora fragariaefolia</name>
    <dbReference type="NCBI Taxonomy" id="1490495"/>
    <lineage>
        <taxon>Eukaryota</taxon>
        <taxon>Sar</taxon>
        <taxon>Stramenopiles</taxon>
        <taxon>Oomycota</taxon>
        <taxon>Peronosporomycetes</taxon>
        <taxon>Peronosporales</taxon>
        <taxon>Peronosporaceae</taxon>
        <taxon>Phytophthora</taxon>
    </lineage>
</organism>
<dbReference type="Gene3D" id="3.30.420.10">
    <property type="entry name" value="Ribonuclease H-like superfamily/Ribonuclease H"/>
    <property type="match status" value="1"/>
</dbReference>
<dbReference type="FunFam" id="1.10.340.70:FF:000001">
    <property type="entry name" value="Retrovirus-related Pol polyprotein from transposon gypsy-like Protein"/>
    <property type="match status" value="1"/>
</dbReference>
<dbReference type="GO" id="GO:0003676">
    <property type="term" value="F:nucleic acid binding"/>
    <property type="evidence" value="ECO:0007669"/>
    <property type="project" value="InterPro"/>
</dbReference>
<dbReference type="OrthoDB" id="124182at2759"/>
<proteinExistence type="predicted"/>
<dbReference type="InterPro" id="IPR036397">
    <property type="entry name" value="RNaseH_sf"/>
</dbReference>
<evidence type="ECO:0000313" key="3">
    <source>
        <dbReference type="Proteomes" id="UP001165121"/>
    </source>
</evidence>
<accession>A0A9W7CJS8</accession>
<dbReference type="InterPro" id="IPR001584">
    <property type="entry name" value="Integrase_cat-core"/>
</dbReference>
<dbReference type="Gene3D" id="1.10.340.70">
    <property type="match status" value="1"/>
</dbReference>
<comment type="caution">
    <text evidence="2">The sequence shown here is derived from an EMBL/GenBank/DDBJ whole genome shotgun (WGS) entry which is preliminary data.</text>
</comment>
<dbReference type="Pfam" id="PF00665">
    <property type="entry name" value="rve"/>
    <property type="match status" value="1"/>
</dbReference>
<feature type="domain" description="Integrase catalytic" evidence="1">
    <location>
        <begin position="203"/>
        <end position="333"/>
    </location>
</feature>
<dbReference type="InterPro" id="IPR050951">
    <property type="entry name" value="Retrovirus_Pol_polyprotein"/>
</dbReference>
<dbReference type="SUPFAM" id="SSF53098">
    <property type="entry name" value="Ribonuclease H-like"/>
    <property type="match status" value="1"/>
</dbReference>
<keyword evidence="3" id="KW-1185">Reference proteome</keyword>
<dbReference type="AlphaFoldDB" id="A0A9W7CJS8"/>
<dbReference type="PANTHER" id="PTHR37984:SF5">
    <property type="entry name" value="PROTEIN NYNRIN-LIKE"/>
    <property type="match status" value="1"/>
</dbReference>
<dbReference type="InterPro" id="IPR041588">
    <property type="entry name" value="Integrase_H2C2"/>
</dbReference>
<dbReference type="EMBL" id="BSXT01000717">
    <property type="protein sequence ID" value="GMF32976.1"/>
    <property type="molecule type" value="Genomic_DNA"/>
</dbReference>
<dbReference type="PANTHER" id="PTHR37984">
    <property type="entry name" value="PROTEIN CBG26694"/>
    <property type="match status" value="1"/>
</dbReference>
<dbReference type="Proteomes" id="UP001165121">
    <property type="component" value="Unassembled WGS sequence"/>
</dbReference>